<feature type="transmembrane region" description="Helical" evidence="5">
    <location>
        <begin position="196"/>
        <end position="213"/>
    </location>
</feature>
<evidence type="ECO:0000256" key="1">
    <source>
        <dbReference type="ARBA" id="ARBA00004141"/>
    </source>
</evidence>
<dbReference type="PIRSF" id="PIRSF006060">
    <property type="entry name" value="AA_transporter"/>
    <property type="match status" value="1"/>
</dbReference>
<feature type="transmembrane region" description="Helical" evidence="5">
    <location>
        <begin position="386"/>
        <end position="403"/>
    </location>
</feature>
<dbReference type="AlphaFoldDB" id="A0A9N9W1D8"/>
<keyword evidence="2 5" id="KW-0812">Transmembrane</keyword>
<sequence>EPPKEGSQILADDKPPVQAMSNVDPKEGELMVVLHSRAQGGSSGLHCRLGPRQIQLVAIGGSIGTALFIAIGSAFYNGGPASLLIAFIIECTMVGFLNNYLAEMTTYMPVNGGFISLAGKWADDAFGFMAGWNFFIYMALTVPFEISAVNLLLSFWRDDIPVLAVCLVCIAVYTLINLFTVGTYGEAEFWLSGGKVLLIFILFFFTFINMVGGNPQHDAYGFRYWKDPGPFANLYDNGSLGQFEGFLGALWVAIFTCVGPEYISMVAAEAKHPRIYIKSAFKTVYWRFGVFFIGGTICVGIIIAHTDTGLVEAITSGESSAAASPYILAMKNLGIKGLPDLCSALMLTSVFSAGNTYTYAATRALHGLAINGRAPKFLAYTTKKGIPLYCFAVVIAFSLLSLLQLSGGSYQVLNWLISITTANILIDYIIIMVTYICFYRACKAQGFDRSSLPYLGQLQPYIAYVVFAWFVILVFCFGYKSFTPWDVSSFFLSYTMLILNPLCFLFKKTRWLCPSEVDLKWEADAIAVYEEMEEEMPTTFWREILRLIDPRGLVRRVKGFKHTAQLAQSD</sequence>
<dbReference type="Pfam" id="PF00324">
    <property type="entry name" value="AA_permease"/>
    <property type="match status" value="1"/>
</dbReference>
<gene>
    <name evidence="7" type="ORF">CRHIZ90672A_00010578</name>
</gene>
<feature type="transmembrane region" description="Helical" evidence="5">
    <location>
        <begin position="344"/>
        <end position="365"/>
    </location>
</feature>
<evidence type="ECO:0000259" key="6">
    <source>
        <dbReference type="Pfam" id="PF00324"/>
    </source>
</evidence>
<accession>A0A9N9W1D8</accession>
<dbReference type="EMBL" id="CABFNQ020000758">
    <property type="protein sequence ID" value="CAH0037082.1"/>
    <property type="molecule type" value="Genomic_DNA"/>
</dbReference>
<dbReference type="PANTHER" id="PTHR43341">
    <property type="entry name" value="AMINO ACID PERMEASE"/>
    <property type="match status" value="1"/>
</dbReference>
<dbReference type="GO" id="GO:0015171">
    <property type="term" value="F:amino acid transmembrane transporter activity"/>
    <property type="evidence" value="ECO:0007669"/>
    <property type="project" value="TreeGrafter"/>
</dbReference>
<feature type="transmembrane region" description="Helical" evidence="5">
    <location>
        <begin position="162"/>
        <end position="184"/>
    </location>
</feature>
<organism evidence="7 8">
    <name type="scientific">Clonostachys rhizophaga</name>
    <dbReference type="NCBI Taxonomy" id="160324"/>
    <lineage>
        <taxon>Eukaryota</taxon>
        <taxon>Fungi</taxon>
        <taxon>Dikarya</taxon>
        <taxon>Ascomycota</taxon>
        <taxon>Pezizomycotina</taxon>
        <taxon>Sordariomycetes</taxon>
        <taxon>Hypocreomycetidae</taxon>
        <taxon>Hypocreales</taxon>
        <taxon>Bionectriaceae</taxon>
        <taxon>Clonostachys</taxon>
    </lineage>
</organism>
<keyword evidence="3 5" id="KW-1133">Transmembrane helix</keyword>
<feature type="domain" description="Amino acid permease/ SLC12A" evidence="6">
    <location>
        <begin position="54"/>
        <end position="506"/>
    </location>
</feature>
<feature type="non-terminal residue" evidence="7">
    <location>
        <position position="1"/>
    </location>
</feature>
<comment type="caution">
    <text evidence="7">The sequence shown here is derived from an EMBL/GenBank/DDBJ whole genome shotgun (WGS) entry which is preliminary data.</text>
</comment>
<evidence type="ECO:0000256" key="5">
    <source>
        <dbReference type="SAM" id="Phobius"/>
    </source>
</evidence>
<dbReference type="Gene3D" id="1.20.1740.10">
    <property type="entry name" value="Amino acid/polyamine transporter I"/>
    <property type="match status" value="1"/>
</dbReference>
<evidence type="ECO:0000313" key="7">
    <source>
        <dbReference type="EMBL" id="CAH0037082.1"/>
    </source>
</evidence>
<reference evidence="7" key="1">
    <citation type="submission" date="2021-10" db="EMBL/GenBank/DDBJ databases">
        <authorList>
            <person name="Piombo E."/>
        </authorList>
    </citation>
    <scope>NUCLEOTIDE SEQUENCE</scope>
</reference>
<dbReference type="GO" id="GO:0016020">
    <property type="term" value="C:membrane"/>
    <property type="evidence" value="ECO:0007669"/>
    <property type="project" value="UniProtKB-SubCell"/>
</dbReference>
<dbReference type="InterPro" id="IPR004841">
    <property type="entry name" value="AA-permease/SLC12A_dom"/>
</dbReference>
<keyword evidence="4 5" id="KW-0472">Membrane</keyword>
<protein>
    <recommendedName>
        <fullName evidence="6">Amino acid permease/ SLC12A domain-containing protein</fullName>
    </recommendedName>
</protein>
<keyword evidence="8" id="KW-1185">Reference proteome</keyword>
<feature type="transmembrane region" description="Helical" evidence="5">
    <location>
        <begin position="488"/>
        <end position="506"/>
    </location>
</feature>
<feature type="transmembrane region" description="Helical" evidence="5">
    <location>
        <begin position="56"/>
        <end position="76"/>
    </location>
</feature>
<feature type="transmembrane region" description="Helical" evidence="5">
    <location>
        <begin position="415"/>
        <end position="441"/>
    </location>
</feature>
<feature type="transmembrane region" description="Helical" evidence="5">
    <location>
        <begin position="461"/>
        <end position="482"/>
    </location>
</feature>
<dbReference type="Proteomes" id="UP000696573">
    <property type="component" value="Unassembled WGS sequence"/>
</dbReference>
<evidence type="ECO:0000256" key="4">
    <source>
        <dbReference type="ARBA" id="ARBA00023136"/>
    </source>
</evidence>
<dbReference type="PANTHER" id="PTHR43341:SF6">
    <property type="entry name" value="AMINO ACID TRANSPORTER (EUROFUNG)"/>
    <property type="match status" value="1"/>
</dbReference>
<feature type="transmembrane region" description="Helical" evidence="5">
    <location>
        <begin position="82"/>
        <end position="101"/>
    </location>
</feature>
<proteinExistence type="predicted"/>
<comment type="subcellular location">
    <subcellularLocation>
        <location evidence="1">Membrane</location>
        <topology evidence="1">Multi-pass membrane protein</topology>
    </subcellularLocation>
</comment>
<feature type="transmembrane region" description="Helical" evidence="5">
    <location>
        <begin position="284"/>
        <end position="304"/>
    </location>
</feature>
<feature type="transmembrane region" description="Helical" evidence="5">
    <location>
        <begin position="134"/>
        <end position="156"/>
    </location>
</feature>
<dbReference type="InterPro" id="IPR050524">
    <property type="entry name" value="APC_YAT"/>
</dbReference>
<evidence type="ECO:0000256" key="3">
    <source>
        <dbReference type="ARBA" id="ARBA00022989"/>
    </source>
</evidence>
<evidence type="ECO:0000256" key="2">
    <source>
        <dbReference type="ARBA" id="ARBA00022692"/>
    </source>
</evidence>
<feature type="transmembrane region" description="Helical" evidence="5">
    <location>
        <begin position="245"/>
        <end position="263"/>
    </location>
</feature>
<dbReference type="OrthoDB" id="10062876at2759"/>
<name>A0A9N9W1D8_9HYPO</name>
<evidence type="ECO:0000313" key="8">
    <source>
        <dbReference type="Proteomes" id="UP000696573"/>
    </source>
</evidence>